<dbReference type="Pfam" id="PF08241">
    <property type="entry name" value="Methyltransf_11"/>
    <property type="match status" value="1"/>
</dbReference>
<dbReference type="GO" id="GO:0032259">
    <property type="term" value="P:methylation"/>
    <property type="evidence" value="ECO:0007669"/>
    <property type="project" value="UniProtKB-KW"/>
</dbReference>
<keyword evidence="2" id="KW-0808">Transferase</keyword>
<evidence type="ECO:0000313" key="2">
    <source>
        <dbReference type="EMBL" id="RAJ04886.1"/>
    </source>
</evidence>
<dbReference type="InterPro" id="IPR029063">
    <property type="entry name" value="SAM-dependent_MTases_sf"/>
</dbReference>
<reference evidence="2 3" key="1">
    <citation type="submission" date="2018-06" db="EMBL/GenBank/DDBJ databases">
        <title>Freshwater and sediment microbial communities from various areas in North America, analyzing microbe dynamics in response to fracking.</title>
        <authorList>
            <person name="Lamendella R."/>
        </authorList>
    </citation>
    <scope>NUCLEOTIDE SEQUENCE [LARGE SCALE GENOMIC DNA]</scope>
    <source>
        <strain evidence="2 3">17</strain>
    </source>
</reference>
<proteinExistence type="predicted"/>
<dbReference type="RefSeq" id="WP_111588516.1">
    <property type="nucleotide sequence ID" value="NZ_CAWNWF010000007.1"/>
</dbReference>
<sequence length="203" mass="23316">MLEISEKGIRLYAGDIPGNGRYTGLIGLSLNQENDTHIPCDLTTPPYPFDDNTVDFFQSEDVFEHIPYTALPAVFDEIFRILRPGALFRLSLPDYYCDVLYKRSVYDFNGNIVFDPLGGGTFEEPGHVWFPTFESVSKLISSSRFEKDGHVHYLHYYVDREQFVVKPIDYSMGYIQRTPDNDPRVSSPYRPMSLVVDLYKGMA</sequence>
<dbReference type="InterPro" id="IPR013216">
    <property type="entry name" value="Methyltransf_11"/>
</dbReference>
<dbReference type="EMBL" id="QLLM01000007">
    <property type="protein sequence ID" value="RAJ04886.1"/>
    <property type="molecule type" value="Genomic_DNA"/>
</dbReference>
<dbReference type="Proteomes" id="UP000249422">
    <property type="component" value="Unassembled WGS sequence"/>
</dbReference>
<organism evidence="2 3">
    <name type="scientific">Aeromonas salmonicida</name>
    <dbReference type="NCBI Taxonomy" id="645"/>
    <lineage>
        <taxon>Bacteria</taxon>
        <taxon>Pseudomonadati</taxon>
        <taxon>Pseudomonadota</taxon>
        <taxon>Gammaproteobacteria</taxon>
        <taxon>Aeromonadales</taxon>
        <taxon>Aeromonadaceae</taxon>
        <taxon>Aeromonas</taxon>
    </lineage>
</organism>
<gene>
    <name evidence="2" type="ORF">DEU50_10754</name>
</gene>
<keyword evidence="2" id="KW-0489">Methyltransferase</keyword>
<dbReference type="Gene3D" id="3.40.50.150">
    <property type="entry name" value="Vaccinia Virus protein VP39"/>
    <property type="match status" value="1"/>
</dbReference>
<comment type="caution">
    <text evidence="2">The sequence shown here is derived from an EMBL/GenBank/DDBJ whole genome shotgun (WGS) entry which is preliminary data.</text>
</comment>
<dbReference type="AlphaFoldDB" id="A0AAX1PIB5"/>
<dbReference type="SUPFAM" id="SSF53335">
    <property type="entry name" value="S-adenosyl-L-methionine-dependent methyltransferases"/>
    <property type="match status" value="1"/>
</dbReference>
<evidence type="ECO:0000259" key="1">
    <source>
        <dbReference type="Pfam" id="PF08241"/>
    </source>
</evidence>
<protein>
    <submittedName>
        <fullName evidence="2">Methyltransferase family protein</fullName>
    </submittedName>
</protein>
<accession>A0AAX1PIB5</accession>
<dbReference type="GO" id="GO:0008757">
    <property type="term" value="F:S-adenosylmethionine-dependent methyltransferase activity"/>
    <property type="evidence" value="ECO:0007669"/>
    <property type="project" value="InterPro"/>
</dbReference>
<name>A0AAX1PIB5_AERSA</name>
<feature type="domain" description="Methyltransferase type 11" evidence="1">
    <location>
        <begin position="38"/>
        <end position="88"/>
    </location>
</feature>
<evidence type="ECO:0000313" key="3">
    <source>
        <dbReference type="Proteomes" id="UP000249422"/>
    </source>
</evidence>